<keyword evidence="8" id="KW-1133">Transmembrane helix</keyword>
<comment type="similarity">
    <text evidence="2">Belongs to the TonB family.</text>
</comment>
<evidence type="ECO:0000256" key="10">
    <source>
        <dbReference type="SAM" id="SignalP"/>
    </source>
</evidence>
<dbReference type="NCBIfam" id="TIGR01352">
    <property type="entry name" value="tonB_Cterm"/>
    <property type="match status" value="1"/>
</dbReference>
<dbReference type="InterPro" id="IPR051045">
    <property type="entry name" value="TonB-dependent_transducer"/>
</dbReference>
<sequence length="347" mass="39893">MTFNKLLLSLTLTSLCTPIAFAKQSVKHISTYKAPEPIERINPKYPINAAREQREGWTKMSFVVEKDGSVSNAVVIESSGSSDFDKQSLKAVKQWQYSPAIENGQPIQQCINTVKMDFKMSRDGENGVRRRFRTIYLKAAKALEIKDYKEVEDNLEKLHKLKNMHLSESNLYHNLAAIYAKEITNEDLEIHHLNLISTNHSSISPESSYQILARKFFIQIKKNQFSRAITTYNKIKELAVAKPYLASFDDIIAKIDDIINNNDNIVVQANISDKKVWYYPLVRNEFSITNIKGELNKLDVRCANKHHVYTVEDNHTWTIPSSWEHCSLMVFGNENSSFHLIEHPIKS</sequence>
<dbReference type="InterPro" id="IPR006260">
    <property type="entry name" value="TonB/TolA_C"/>
</dbReference>
<accession>A0ABQ3IKD6</accession>
<keyword evidence="7" id="KW-0653">Protein transport</keyword>
<dbReference type="RefSeq" id="WP_189377078.1">
    <property type="nucleotide sequence ID" value="NZ_BNAH01000003.1"/>
</dbReference>
<keyword evidence="13" id="KW-1185">Reference proteome</keyword>
<keyword evidence="4" id="KW-1003">Cell membrane</keyword>
<evidence type="ECO:0000313" key="12">
    <source>
        <dbReference type="EMBL" id="GHE83826.1"/>
    </source>
</evidence>
<evidence type="ECO:0000256" key="9">
    <source>
        <dbReference type="ARBA" id="ARBA00023136"/>
    </source>
</evidence>
<dbReference type="PROSITE" id="PS52015">
    <property type="entry name" value="TONB_CTD"/>
    <property type="match status" value="1"/>
</dbReference>
<keyword evidence="3" id="KW-0813">Transport</keyword>
<gene>
    <name evidence="12" type="ORF">GCM10011501_10590</name>
</gene>
<evidence type="ECO:0000256" key="6">
    <source>
        <dbReference type="ARBA" id="ARBA00022692"/>
    </source>
</evidence>
<comment type="subcellular location">
    <subcellularLocation>
        <location evidence="1">Cell inner membrane</location>
        <topology evidence="1">Single-pass membrane protein</topology>
        <orientation evidence="1">Periplasmic side</orientation>
    </subcellularLocation>
</comment>
<evidence type="ECO:0000256" key="1">
    <source>
        <dbReference type="ARBA" id="ARBA00004383"/>
    </source>
</evidence>
<feature type="domain" description="TonB C-terminal" evidence="11">
    <location>
        <begin position="30"/>
        <end position="127"/>
    </location>
</feature>
<dbReference type="Pfam" id="PF03544">
    <property type="entry name" value="TonB_C"/>
    <property type="match status" value="1"/>
</dbReference>
<comment type="caution">
    <text evidence="12">The sequence shown here is derived from an EMBL/GenBank/DDBJ whole genome shotgun (WGS) entry which is preliminary data.</text>
</comment>
<evidence type="ECO:0000256" key="7">
    <source>
        <dbReference type="ARBA" id="ARBA00022927"/>
    </source>
</evidence>
<evidence type="ECO:0000256" key="4">
    <source>
        <dbReference type="ARBA" id="ARBA00022475"/>
    </source>
</evidence>
<keyword evidence="10" id="KW-0732">Signal</keyword>
<keyword evidence="9" id="KW-0472">Membrane</keyword>
<dbReference type="PANTHER" id="PTHR33446">
    <property type="entry name" value="PROTEIN TONB-RELATED"/>
    <property type="match status" value="1"/>
</dbReference>
<name>A0ABQ3IKD6_9GAMM</name>
<reference evidence="13" key="1">
    <citation type="journal article" date="2019" name="Int. J. Syst. Evol. Microbiol.">
        <title>The Global Catalogue of Microorganisms (GCM) 10K type strain sequencing project: providing services to taxonomists for standard genome sequencing and annotation.</title>
        <authorList>
            <consortium name="The Broad Institute Genomics Platform"/>
            <consortium name="The Broad Institute Genome Sequencing Center for Infectious Disease"/>
            <person name="Wu L."/>
            <person name="Ma J."/>
        </authorList>
    </citation>
    <scope>NUCLEOTIDE SEQUENCE [LARGE SCALE GENOMIC DNA]</scope>
    <source>
        <strain evidence="13">CGMCC 1.15922</strain>
    </source>
</reference>
<feature type="signal peptide" evidence="10">
    <location>
        <begin position="1"/>
        <end position="22"/>
    </location>
</feature>
<organism evidence="12 13">
    <name type="scientific">Thalassotalea profundi</name>
    <dbReference type="NCBI Taxonomy" id="2036687"/>
    <lineage>
        <taxon>Bacteria</taxon>
        <taxon>Pseudomonadati</taxon>
        <taxon>Pseudomonadota</taxon>
        <taxon>Gammaproteobacteria</taxon>
        <taxon>Alteromonadales</taxon>
        <taxon>Colwelliaceae</taxon>
        <taxon>Thalassotalea</taxon>
    </lineage>
</organism>
<dbReference type="Proteomes" id="UP000626370">
    <property type="component" value="Unassembled WGS sequence"/>
</dbReference>
<evidence type="ECO:0000313" key="13">
    <source>
        <dbReference type="Proteomes" id="UP000626370"/>
    </source>
</evidence>
<dbReference type="SUPFAM" id="SSF74653">
    <property type="entry name" value="TolA/TonB C-terminal domain"/>
    <property type="match status" value="1"/>
</dbReference>
<dbReference type="Gene3D" id="3.30.1150.10">
    <property type="match status" value="1"/>
</dbReference>
<evidence type="ECO:0000259" key="11">
    <source>
        <dbReference type="PROSITE" id="PS52015"/>
    </source>
</evidence>
<dbReference type="PANTHER" id="PTHR33446:SF14">
    <property type="entry name" value="PROTEIN TONB"/>
    <property type="match status" value="1"/>
</dbReference>
<evidence type="ECO:0000256" key="2">
    <source>
        <dbReference type="ARBA" id="ARBA00006555"/>
    </source>
</evidence>
<evidence type="ECO:0000256" key="8">
    <source>
        <dbReference type="ARBA" id="ARBA00022989"/>
    </source>
</evidence>
<dbReference type="EMBL" id="BNAH01000003">
    <property type="protein sequence ID" value="GHE83826.1"/>
    <property type="molecule type" value="Genomic_DNA"/>
</dbReference>
<feature type="chain" id="PRO_5046769420" description="TonB C-terminal domain-containing protein" evidence="10">
    <location>
        <begin position="23"/>
        <end position="347"/>
    </location>
</feature>
<keyword evidence="6" id="KW-0812">Transmembrane</keyword>
<keyword evidence="5" id="KW-0997">Cell inner membrane</keyword>
<evidence type="ECO:0000256" key="5">
    <source>
        <dbReference type="ARBA" id="ARBA00022519"/>
    </source>
</evidence>
<protein>
    <recommendedName>
        <fullName evidence="11">TonB C-terminal domain-containing protein</fullName>
    </recommendedName>
</protein>
<dbReference type="InterPro" id="IPR037682">
    <property type="entry name" value="TonB_C"/>
</dbReference>
<proteinExistence type="inferred from homology"/>
<evidence type="ECO:0000256" key="3">
    <source>
        <dbReference type="ARBA" id="ARBA00022448"/>
    </source>
</evidence>